<feature type="non-terminal residue" evidence="1">
    <location>
        <position position="1"/>
    </location>
</feature>
<evidence type="ECO:0000313" key="2">
    <source>
        <dbReference type="Proteomes" id="UP000824469"/>
    </source>
</evidence>
<sequence length="155" mass="17419">CTSCVTTTALFNLSLSKCYQFKHTPPTLEVDVTTKINQDNSGAKVVVYNRTLSHAQPSMLVVGDDYEVLMEDVKEDVVIVNREESDNGVGKIQLLDEARDSPFQMDQVLMPPLDLEFGVGNLKKQPFVGKNEIFEIQLSIHPYDNLDPNRCDGWI</sequence>
<keyword evidence="2" id="KW-1185">Reference proteome</keyword>
<accession>A0AA38C442</accession>
<proteinExistence type="predicted"/>
<name>A0AA38C442_TAXCH</name>
<feature type="non-terminal residue" evidence="1">
    <location>
        <position position="155"/>
    </location>
</feature>
<dbReference type="Proteomes" id="UP000824469">
    <property type="component" value="Unassembled WGS sequence"/>
</dbReference>
<dbReference type="AlphaFoldDB" id="A0AA38C442"/>
<evidence type="ECO:0000313" key="1">
    <source>
        <dbReference type="EMBL" id="KAH9289338.1"/>
    </source>
</evidence>
<dbReference type="EMBL" id="JAHRHJ020003813">
    <property type="protein sequence ID" value="KAH9289338.1"/>
    <property type="molecule type" value="Genomic_DNA"/>
</dbReference>
<organism evidence="1 2">
    <name type="scientific">Taxus chinensis</name>
    <name type="common">Chinese yew</name>
    <name type="synonym">Taxus wallichiana var. chinensis</name>
    <dbReference type="NCBI Taxonomy" id="29808"/>
    <lineage>
        <taxon>Eukaryota</taxon>
        <taxon>Viridiplantae</taxon>
        <taxon>Streptophyta</taxon>
        <taxon>Embryophyta</taxon>
        <taxon>Tracheophyta</taxon>
        <taxon>Spermatophyta</taxon>
        <taxon>Pinopsida</taxon>
        <taxon>Pinidae</taxon>
        <taxon>Conifers II</taxon>
        <taxon>Cupressales</taxon>
        <taxon>Taxaceae</taxon>
        <taxon>Taxus</taxon>
    </lineage>
</organism>
<reference evidence="1 2" key="1">
    <citation type="journal article" date="2021" name="Nat. Plants">
        <title>The Taxus genome provides insights into paclitaxel biosynthesis.</title>
        <authorList>
            <person name="Xiong X."/>
            <person name="Gou J."/>
            <person name="Liao Q."/>
            <person name="Li Y."/>
            <person name="Zhou Q."/>
            <person name="Bi G."/>
            <person name="Li C."/>
            <person name="Du R."/>
            <person name="Wang X."/>
            <person name="Sun T."/>
            <person name="Guo L."/>
            <person name="Liang H."/>
            <person name="Lu P."/>
            <person name="Wu Y."/>
            <person name="Zhang Z."/>
            <person name="Ro D.K."/>
            <person name="Shang Y."/>
            <person name="Huang S."/>
            <person name="Yan J."/>
        </authorList>
    </citation>
    <scope>NUCLEOTIDE SEQUENCE [LARGE SCALE GENOMIC DNA]</scope>
    <source>
        <strain evidence="1">Ta-2019</strain>
    </source>
</reference>
<gene>
    <name evidence="1" type="ORF">KI387_033455</name>
</gene>
<protein>
    <submittedName>
        <fullName evidence="1">Uncharacterized protein</fullName>
    </submittedName>
</protein>
<comment type="caution">
    <text evidence="1">The sequence shown here is derived from an EMBL/GenBank/DDBJ whole genome shotgun (WGS) entry which is preliminary data.</text>
</comment>